<protein>
    <submittedName>
        <fullName evidence="7">Uncharacterized protein</fullName>
    </submittedName>
</protein>
<reference evidence="7" key="1">
    <citation type="journal article" date="2020" name="Stud. Mycol.">
        <title>101 Dothideomycetes genomes: a test case for predicting lifestyles and emergence of pathogens.</title>
        <authorList>
            <person name="Haridas S."/>
            <person name="Albert R."/>
            <person name="Binder M."/>
            <person name="Bloem J."/>
            <person name="Labutti K."/>
            <person name="Salamov A."/>
            <person name="Andreopoulos B."/>
            <person name="Baker S."/>
            <person name="Barry K."/>
            <person name="Bills G."/>
            <person name="Bluhm B."/>
            <person name="Cannon C."/>
            <person name="Castanera R."/>
            <person name="Culley D."/>
            <person name="Daum C."/>
            <person name="Ezra D."/>
            <person name="Gonzalez J."/>
            <person name="Henrissat B."/>
            <person name="Kuo A."/>
            <person name="Liang C."/>
            <person name="Lipzen A."/>
            <person name="Lutzoni F."/>
            <person name="Magnuson J."/>
            <person name="Mondo S."/>
            <person name="Nolan M."/>
            <person name="Ohm R."/>
            <person name="Pangilinan J."/>
            <person name="Park H.-J."/>
            <person name="Ramirez L."/>
            <person name="Alfaro M."/>
            <person name="Sun H."/>
            <person name="Tritt A."/>
            <person name="Yoshinaga Y."/>
            <person name="Zwiers L.-H."/>
            <person name="Turgeon B."/>
            <person name="Goodwin S."/>
            <person name="Spatafora J."/>
            <person name="Crous P."/>
            <person name="Grigoriev I."/>
        </authorList>
    </citation>
    <scope>NUCLEOTIDE SEQUENCE</scope>
    <source>
        <strain evidence="7">CBS 175.79</strain>
    </source>
</reference>
<feature type="transmembrane region" description="Helical" evidence="6">
    <location>
        <begin position="120"/>
        <end position="139"/>
    </location>
</feature>
<evidence type="ECO:0000256" key="5">
    <source>
        <dbReference type="ARBA" id="ARBA00023136"/>
    </source>
</evidence>
<dbReference type="GO" id="GO:0015123">
    <property type="term" value="F:acetate transmembrane transporter activity"/>
    <property type="evidence" value="ECO:0007669"/>
    <property type="project" value="TreeGrafter"/>
</dbReference>
<evidence type="ECO:0000256" key="2">
    <source>
        <dbReference type="ARBA" id="ARBA00005587"/>
    </source>
</evidence>
<dbReference type="GeneID" id="54281155"/>
<keyword evidence="8" id="KW-1185">Reference proteome</keyword>
<name>A0A6A5XHP0_9PLEO</name>
<evidence type="ECO:0000256" key="6">
    <source>
        <dbReference type="SAM" id="Phobius"/>
    </source>
</evidence>
<dbReference type="PANTHER" id="PTHR31123:SF7">
    <property type="entry name" value="MARVEL DOMAIN-CONTAINING PROTEIN"/>
    <property type="match status" value="1"/>
</dbReference>
<dbReference type="RefSeq" id="XP_033380163.1">
    <property type="nucleotide sequence ID" value="XM_033523758.1"/>
</dbReference>
<evidence type="ECO:0000256" key="1">
    <source>
        <dbReference type="ARBA" id="ARBA00004141"/>
    </source>
</evidence>
<feature type="transmembrane region" description="Helical" evidence="6">
    <location>
        <begin position="159"/>
        <end position="178"/>
    </location>
</feature>
<gene>
    <name evidence="7" type="ORF">BU24DRAFT_352987</name>
</gene>
<sequence>SPLAMGGFATTLLTFSLSLMDIRGTSIEAIHSGNLILVAGLGLLISAQWEMARGNTFSYTVLSAFGLFYASYGVMMLPFMGVIEAYGGLTPAYYNAMGFYLLIWGIFNLFFLIASLPKNIVYISIFTTVELCFLSDAASHFAFADHRVAIADGLGKTSGAFGFVAGLLGYYATAHYLCEEALPFRVPMGDTSRFFRNMKKSESN</sequence>
<evidence type="ECO:0000313" key="8">
    <source>
        <dbReference type="Proteomes" id="UP000799778"/>
    </source>
</evidence>
<dbReference type="EMBL" id="ML978073">
    <property type="protein sequence ID" value="KAF2011824.1"/>
    <property type="molecule type" value="Genomic_DNA"/>
</dbReference>
<dbReference type="InterPro" id="IPR000791">
    <property type="entry name" value="Gpr1/Fun34/SatP-like"/>
</dbReference>
<feature type="transmembrane region" description="Helical" evidence="6">
    <location>
        <begin position="92"/>
        <end position="113"/>
    </location>
</feature>
<comment type="similarity">
    <text evidence="2">Belongs to the acetate uptake transporter (AceTr) (TC 2.A.96) family.</text>
</comment>
<feature type="transmembrane region" description="Helical" evidence="6">
    <location>
        <begin position="30"/>
        <end position="47"/>
    </location>
</feature>
<accession>A0A6A5XHP0</accession>
<feature type="non-terminal residue" evidence="7">
    <location>
        <position position="1"/>
    </location>
</feature>
<evidence type="ECO:0000256" key="4">
    <source>
        <dbReference type="ARBA" id="ARBA00022989"/>
    </source>
</evidence>
<evidence type="ECO:0000313" key="7">
    <source>
        <dbReference type="EMBL" id="KAF2011824.1"/>
    </source>
</evidence>
<feature type="transmembrane region" description="Helical" evidence="6">
    <location>
        <begin position="59"/>
        <end position="80"/>
    </location>
</feature>
<keyword evidence="3 6" id="KW-0812">Transmembrane</keyword>
<organism evidence="7 8">
    <name type="scientific">Aaosphaeria arxii CBS 175.79</name>
    <dbReference type="NCBI Taxonomy" id="1450172"/>
    <lineage>
        <taxon>Eukaryota</taxon>
        <taxon>Fungi</taxon>
        <taxon>Dikarya</taxon>
        <taxon>Ascomycota</taxon>
        <taxon>Pezizomycotina</taxon>
        <taxon>Dothideomycetes</taxon>
        <taxon>Pleosporomycetidae</taxon>
        <taxon>Pleosporales</taxon>
        <taxon>Pleosporales incertae sedis</taxon>
        <taxon>Aaosphaeria</taxon>
    </lineage>
</organism>
<dbReference type="OrthoDB" id="3648309at2759"/>
<dbReference type="Pfam" id="PF01184">
    <property type="entry name" value="Gpr1_Fun34_YaaH"/>
    <property type="match status" value="1"/>
</dbReference>
<dbReference type="AlphaFoldDB" id="A0A6A5XHP0"/>
<proteinExistence type="inferred from homology"/>
<dbReference type="PANTHER" id="PTHR31123">
    <property type="entry name" value="ACCUMULATION OF DYADS PROTEIN 2-RELATED"/>
    <property type="match status" value="1"/>
</dbReference>
<keyword evidence="5 6" id="KW-0472">Membrane</keyword>
<keyword evidence="4 6" id="KW-1133">Transmembrane helix</keyword>
<evidence type="ECO:0000256" key="3">
    <source>
        <dbReference type="ARBA" id="ARBA00022692"/>
    </source>
</evidence>
<dbReference type="Proteomes" id="UP000799778">
    <property type="component" value="Unassembled WGS sequence"/>
</dbReference>
<comment type="subcellular location">
    <subcellularLocation>
        <location evidence="1">Membrane</location>
        <topology evidence="1">Multi-pass membrane protein</topology>
    </subcellularLocation>
</comment>
<dbReference type="InterPro" id="IPR051633">
    <property type="entry name" value="AceTr"/>
</dbReference>
<dbReference type="NCBIfam" id="NF038013">
    <property type="entry name" value="AceTr_1"/>
    <property type="match status" value="1"/>
</dbReference>
<dbReference type="GO" id="GO:0005886">
    <property type="term" value="C:plasma membrane"/>
    <property type="evidence" value="ECO:0007669"/>
    <property type="project" value="TreeGrafter"/>
</dbReference>